<dbReference type="FunFam" id="2.70.170.10:FF:000028">
    <property type="entry name" value="AcetylCholine Receptor"/>
    <property type="match status" value="1"/>
</dbReference>
<dbReference type="GO" id="GO:0022848">
    <property type="term" value="F:acetylcholine-gated monoatomic cation-selective channel activity"/>
    <property type="evidence" value="ECO:0007669"/>
    <property type="project" value="InterPro"/>
</dbReference>
<dbReference type="Pfam" id="PF02932">
    <property type="entry name" value="Neur_chan_memb"/>
    <property type="match status" value="1"/>
</dbReference>
<dbReference type="EMBL" id="JAWDGP010000851">
    <property type="protein sequence ID" value="KAK3796717.1"/>
    <property type="molecule type" value="Genomic_DNA"/>
</dbReference>
<evidence type="ECO:0000256" key="2">
    <source>
        <dbReference type="ARBA" id="ARBA00022475"/>
    </source>
</evidence>
<dbReference type="PROSITE" id="PS00236">
    <property type="entry name" value="NEUROTR_ION_CHANNEL"/>
    <property type="match status" value="1"/>
</dbReference>
<protein>
    <submittedName>
        <fullName evidence="18">Uncharacterized protein</fullName>
    </submittedName>
</protein>
<organism evidence="18 19">
    <name type="scientific">Elysia crispata</name>
    <name type="common">lettuce slug</name>
    <dbReference type="NCBI Taxonomy" id="231223"/>
    <lineage>
        <taxon>Eukaryota</taxon>
        <taxon>Metazoa</taxon>
        <taxon>Spiralia</taxon>
        <taxon>Lophotrochozoa</taxon>
        <taxon>Mollusca</taxon>
        <taxon>Gastropoda</taxon>
        <taxon>Heterobranchia</taxon>
        <taxon>Euthyneura</taxon>
        <taxon>Panpulmonata</taxon>
        <taxon>Sacoglossa</taxon>
        <taxon>Placobranchoidea</taxon>
        <taxon>Plakobranchidae</taxon>
        <taxon>Elysia</taxon>
    </lineage>
</organism>
<keyword evidence="6 14" id="KW-0406">Ion transport</keyword>
<dbReference type="Pfam" id="PF02931">
    <property type="entry name" value="Neur_chan_LBD"/>
    <property type="match status" value="1"/>
</dbReference>
<keyword evidence="8" id="KW-1015">Disulfide bond</keyword>
<keyword evidence="5" id="KW-0770">Synapse</keyword>
<dbReference type="AlphaFoldDB" id="A0AAE1AZG0"/>
<dbReference type="InterPro" id="IPR006029">
    <property type="entry name" value="Neurotrans-gated_channel_TM"/>
</dbReference>
<keyword evidence="10" id="KW-0325">Glycoprotein</keyword>
<dbReference type="CDD" id="cd18989">
    <property type="entry name" value="LGIC_ECD_cation"/>
    <property type="match status" value="1"/>
</dbReference>
<dbReference type="CDD" id="cd19051">
    <property type="entry name" value="LGIC_TM_cation"/>
    <property type="match status" value="1"/>
</dbReference>
<feature type="transmembrane region" description="Helical" evidence="14">
    <location>
        <begin position="30"/>
        <end position="51"/>
    </location>
</feature>
<keyword evidence="3 14" id="KW-0812">Transmembrane</keyword>
<dbReference type="Gene3D" id="2.70.170.10">
    <property type="entry name" value="Neurotransmitter-gated ion-channel ligand-binding domain"/>
    <property type="match status" value="1"/>
</dbReference>
<accession>A0AAE1AZG0</accession>
<reference evidence="18" key="1">
    <citation type="journal article" date="2023" name="G3 (Bethesda)">
        <title>A reference genome for the long-term kleptoplast-retaining sea slug Elysia crispata morphotype clarki.</title>
        <authorList>
            <person name="Eastman K.E."/>
            <person name="Pendleton A.L."/>
            <person name="Shaikh M.A."/>
            <person name="Suttiyut T."/>
            <person name="Ogas R."/>
            <person name="Tomko P."/>
            <person name="Gavelis G."/>
            <person name="Widhalm J.R."/>
            <person name="Wisecaver J.H."/>
        </authorList>
    </citation>
    <scope>NUCLEOTIDE SEQUENCE</scope>
    <source>
        <strain evidence="18">ECLA1</strain>
    </source>
</reference>
<evidence type="ECO:0000256" key="6">
    <source>
        <dbReference type="ARBA" id="ARBA00023065"/>
    </source>
</evidence>
<proteinExistence type="inferred from homology"/>
<keyword evidence="19" id="KW-1185">Reference proteome</keyword>
<feature type="transmembrane region" description="Helical" evidence="14">
    <location>
        <begin position="338"/>
        <end position="363"/>
    </location>
</feature>
<evidence type="ECO:0000256" key="4">
    <source>
        <dbReference type="ARBA" id="ARBA00022989"/>
    </source>
</evidence>
<feature type="domain" description="Neurotransmitter-gated ion-channel ligand-binding" evidence="16">
    <location>
        <begin position="75"/>
        <end position="275"/>
    </location>
</feature>
<evidence type="ECO:0000256" key="9">
    <source>
        <dbReference type="ARBA" id="ARBA00023170"/>
    </source>
</evidence>
<dbReference type="SUPFAM" id="SSF90112">
    <property type="entry name" value="Neurotransmitter-gated ion-channel transmembrane pore"/>
    <property type="match status" value="1"/>
</dbReference>
<evidence type="ECO:0000256" key="1">
    <source>
        <dbReference type="ARBA" id="ARBA00022448"/>
    </source>
</evidence>
<dbReference type="GO" id="GO:0004888">
    <property type="term" value="F:transmembrane signaling receptor activity"/>
    <property type="evidence" value="ECO:0007669"/>
    <property type="project" value="InterPro"/>
</dbReference>
<evidence type="ECO:0000256" key="3">
    <source>
        <dbReference type="ARBA" id="ARBA00022692"/>
    </source>
</evidence>
<dbReference type="PANTHER" id="PTHR18945">
    <property type="entry name" value="NEUROTRANSMITTER GATED ION CHANNEL"/>
    <property type="match status" value="1"/>
</dbReference>
<dbReference type="GO" id="GO:0045211">
    <property type="term" value="C:postsynaptic membrane"/>
    <property type="evidence" value="ECO:0007669"/>
    <property type="project" value="InterPro"/>
</dbReference>
<evidence type="ECO:0000256" key="5">
    <source>
        <dbReference type="ARBA" id="ARBA00023018"/>
    </source>
</evidence>
<evidence type="ECO:0000313" key="19">
    <source>
        <dbReference type="Proteomes" id="UP001283361"/>
    </source>
</evidence>
<keyword evidence="1 14" id="KW-0813">Transport</keyword>
<dbReference type="PRINTS" id="PR00252">
    <property type="entry name" value="NRIONCHANNEL"/>
</dbReference>
<evidence type="ECO:0000256" key="7">
    <source>
        <dbReference type="ARBA" id="ARBA00023136"/>
    </source>
</evidence>
<name>A0AAE1AZG0_9GAST</name>
<evidence type="ECO:0000256" key="14">
    <source>
        <dbReference type="RuleBase" id="RU000687"/>
    </source>
</evidence>
<dbReference type="InterPro" id="IPR006201">
    <property type="entry name" value="Neur_channel"/>
</dbReference>
<keyword evidence="11" id="KW-1071">Ligand-gated ion channel</keyword>
<evidence type="ECO:0000259" key="16">
    <source>
        <dbReference type="Pfam" id="PF02931"/>
    </source>
</evidence>
<gene>
    <name evidence="18" type="ORF">RRG08_037481</name>
</gene>
<comment type="caution">
    <text evidence="18">The sequence shown here is derived from an EMBL/GenBank/DDBJ whole genome shotgun (WGS) entry which is preliminary data.</text>
</comment>
<evidence type="ECO:0000256" key="8">
    <source>
        <dbReference type="ARBA" id="ARBA00023157"/>
    </source>
</evidence>
<evidence type="ECO:0000256" key="13">
    <source>
        <dbReference type="ARBA" id="ARBA00034099"/>
    </source>
</evidence>
<evidence type="ECO:0000256" key="11">
    <source>
        <dbReference type="ARBA" id="ARBA00023286"/>
    </source>
</evidence>
<evidence type="ECO:0000256" key="15">
    <source>
        <dbReference type="SAM" id="MobiDB-lite"/>
    </source>
</evidence>
<feature type="region of interest" description="Disordered" evidence="15">
    <location>
        <begin position="395"/>
        <end position="419"/>
    </location>
</feature>
<keyword evidence="2" id="KW-1003">Cell membrane</keyword>
<comment type="similarity">
    <text evidence="14">Belongs to the ligand-gated ion channel (TC 1.A.9) family.</text>
</comment>
<dbReference type="Gene3D" id="1.20.58.390">
    <property type="entry name" value="Neurotransmitter-gated ion-channel transmembrane domain"/>
    <property type="match status" value="1"/>
</dbReference>
<evidence type="ECO:0000259" key="17">
    <source>
        <dbReference type="Pfam" id="PF02932"/>
    </source>
</evidence>
<dbReference type="InterPro" id="IPR002394">
    <property type="entry name" value="Nicotinic_acetylcholine_rcpt"/>
</dbReference>
<keyword evidence="4 14" id="KW-1133">Transmembrane helix</keyword>
<feature type="transmembrane region" description="Helical" evidence="14">
    <location>
        <begin position="458"/>
        <end position="479"/>
    </location>
</feature>
<dbReference type="Proteomes" id="UP001283361">
    <property type="component" value="Unassembled WGS sequence"/>
</dbReference>
<dbReference type="InterPro" id="IPR036719">
    <property type="entry name" value="Neuro-gated_channel_TM_sf"/>
</dbReference>
<feature type="transmembrane region" description="Helical" evidence="14">
    <location>
        <begin position="278"/>
        <end position="302"/>
    </location>
</feature>
<dbReference type="InterPro" id="IPR006202">
    <property type="entry name" value="Neur_chan_lig-bd"/>
</dbReference>
<feature type="transmembrane region" description="Helical" evidence="14">
    <location>
        <begin position="308"/>
        <end position="326"/>
    </location>
</feature>
<feature type="domain" description="Neurotransmitter-gated ion-channel transmembrane" evidence="17">
    <location>
        <begin position="283"/>
        <end position="418"/>
    </location>
</feature>
<dbReference type="SUPFAM" id="SSF63712">
    <property type="entry name" value="Nicotinic receptor ligand binding domain-like"/>
    <property type="match status" value="1"/>
</dbReference>
<dbReference type="InterPro" id="IPR018000">
    <property type="entry name" value="Neurotransmitter_ion_chnl_CS"/>
</dbReference>
<evidence type="ECO:0000256" key="12">
    <source>
        <dbReference type="ARBA" id="ARBA00023303"/>
    </source>
</evidence>
<dbReference type="InterPro" id="IPR036734">
    <property type="entry name" value="Neur_chan_lig-bd_sf"/>
</dbReference>
<evidence type="ECO:0000256" key="10">
    <source>
        <dbReference type="ARBA" id="ARBA00023180"/>
    </source>
</evidence>
<keyword evidence="9" id="KW-0675">Receptor</keyword>
<comment type="subcellular location">
    <subcellularLocation>
        <location evidence="13">Synaptic cell membrane</location>
        <topology evidence="13">Multi-pass membrane protein</topology>
    </subcellularLocation>
</comment>
<evidence type="ECO:0000313" key="18">
    <source>
        <dbReference type="EMBL" id="KAK3796717.1"/>
    </source>
</evidence>
<dbReference type="InterPro" id="IPR038050">
    <property type="entry name" value="Neuro_actylchol_rec"/>
</dbReference>
<sequence>MSRRVADAPLPNMMDWLKWERLKLQYRDTATLIMVKLSMLLAATLLINLGILDLQGRGHLGVALVGAITQNDRYNLMNFLFTNYKPEVRPTTAGEATYVYIGIYLLSIQNLDEKSQVLETSIIVDAEWFDDYLQWNASDYGGVDYFLYPQKKVWLPDIVIENSVESQRQFGYDENVVYIDSFGLVNWKPSQVIKTGCDIDVTYYPFDTQTCNIIISTWFSTKEDIDVDHESGSTGLLLDRYSVSGTWELISNEFKTLPPVRGRTRIQFQIKMRRRRTFYILNIVLPVLFLSFTASMVFLLPADAGEKIGMGITVLLAYAVYLTIIADNMPQTSLQVSYLAVYLTLLLGLTAMGVVLAVVVLHIHHKSDECRIGKRTQKVIRKLRTLLRINRRNAKCREKSEEESRPERRAPDTCDSHKKSVNAITPLNDKVTFSTPPPNEESQEEITWSKVAETVDRIMFFVTSFLIAGITLIFLPFLANGNT</sequence>
<dbReference type="PRINTS" id="PR00254">
    <property type="entry name" value="NICOTINICR"/>
</dbReference>
<keyword evidence="7 14" id="KW-0472">Membrane</keyword>
<feature type="compositionally biased region" description="Basic and acidic residues" evidence="15">
    <location>
        <begin position="395"/>
        <end position="418"/>
    </location>
</feature>
<keyword evidence="12 14" id="KW-0407">Ion channel</keyword>